<keyword evidence="4 8" id="KW-0808">Transferase</keyword>
<protein>
    <recommendedName>
        <fullName evidence="2">histidine kinase</fullName>
        <ecNumber evidence="2">2.7.13.3</ecNumber>
    </recommendedName>
</protein>
<name>A0A3B0ZQJ3_9ZZZZ</name>
<dbReference type="Gene3D" id="3.30.565.10">
    <property type="entry name" value="Histidine kinase-like ATPase, C-terminal domain"/>
    <property type="match status" value="1"/>
</dbReference>
<dbReference type="PROSITE" id="PS50109">
    <property type="entry name" value="HIS_KIN"/>
    <property type="match status" value="1"/>
</dbReference>
<dbReference type="InterPro" id="IPR036641">
    <property type="entry name" value="HPT_dom_sf"/>
</dbReference>
<evidence type="ECO:0000256" key="3">
    <source>
        <dbReference type="ARBA" id="ARBA00022553"/>
    </source>
</evidence>
<evidence type="ECO:0000256" key="2">
    <source>
        <dbReference type="ARBA" id="ARBA00012438"/>
    </source>
</evidence>
<evidence type="ECO:0000256" key="4">
    <source>
        <dbReference type="ARBA" id="ARBA00022679"/>
    </source>
</evidence>
<comment type="catalytic activity">
    <reaction evidence="1">
        <text>ATP + protein L-histidine = ADP + protein N-phospho-L-histidine.</text>
        <dbReference type="EC" id="2.7.13.3"/>
    </reaction>
</comment>
<dbReference type="EC" id="2.7.13.3" evidence="2"/>
<feature type="non-terminal residue" evidence="8">
    <location>
        <position position="1"/>
    </location>
</feature>
<dbReference type="InterPro" id="IPR008207">
    <property type="entry name" value="Sig_transdc_His_kin_Hpt_dom"/>
</dbReference>
<evidence type="ECO:0000256" key="1">
    <source>
        <dbReference type="ARBA" id="ARBA00000085"/>
    </source>
</evidence>
<dbReference type="GO" id="GO:0000160">
    <property type="term" value="P:phosphorelay signal transduction system"/>
    <property type="evidence" value="ECO:0007669"/>
    <property type="project" value="InterPro"/>
</dbReference>
<keyword evidence="3" id="KW-0597">Phosphoprotein</keyword>
<keyword evidence="5 8" id="KW-0418">Kinase</keyword>
<feature type="domain" description="HPt" evidence="7">
    <location>
        <begin position="1"/>
        <end position="67"/>
    </location>
</feature>
<feature type="domain" description="Histidine kinase" evidence="6">
    <location>
        <begin position="45"/>
        <end position="287"/>
    </location>
</feature>
<evidence type="ECO:0000313" key="8">
    <source>
        <dbReference type="EMBL" id="VAW89617.1"/>
    </source>
</evidence>
<dbReference type="InterPro" id="IPR051315">
    <property type="entry name" value="Bact_Chemotaxis_CheA"/>
</dbReference>
<dbReference type="InterPro" id="IPR003594">
    <property type="entry name" value="HATPase_dom"/>
</dbReference>
<dbReference type="EMBL" id="UOFQ01000144">
    <property type="protein sequence ID" value="VAW89617.1"/>
    <property type="molecule type" value="Genomic_DNA"/>
</dbReference>
<dbReference type="SUPFAM" id="SSF55874">
    <property type="entry name" value="ATPase domain of HSP90 chaperone/DNA topoisomerase II/histidine kinase"/>
    <property type="match status" value="1"/>
</dbReference>
<proteinExistence type="predicted"/>
<dbReference type="InterPro" id="IPR005467">
    <property type="entry name" value="His_kinase_dom"/>
</dbReference>
<gene>
    <name evidence="8" type="ORF">MNBD_GAMMA17-707</name>
</gene>
<dbReference type="PRINTS" id="PR00344">
    <property type="entry name" value="BCTRLSENSOR"/>
</dbReference>
<dbReference type="SMART" id="SM00387">
    <property type="entry name" value="HATPase_c"/>
    <property type="match status" value="1"/>
</dbReference>
<dbReference type="AlphaFoldDB" id="A0A3B0ZQJ3"/>
<dbReference type="Gene3D" id="1.20.120.160">
    <property type="entry name" value="HPT domain"/>
    <property type="match status" value="1"/>
</dbReference>
<dbReference type="Pfam" id="PF02518">
    <property type="entry name" value="HATPase_c"/>
    <property type="match status" value="1"/>
</dbReference>
<sequence length="287" mass="30754">EFLRHLHALKGAVLVYGVDEMVSNIQHLESYVVAFLKGELKASETLFELMNRYVARMNAVTELLEQQQADSISAVKESVVAMPGVLPERIEQLQGDAEQLKSGLPLAQKLPRLRFLVERASTMLGKSVRLMVTGEDVALPAELIGKLIAPLELLLWNAIDHGIESPAVRAEAGKSENGMITLTLTLDQERSMGVITVADDGAGIDEEAVREKALLSGYLTSTQAAKQVALSEMIFHPGLSTSLVVSSVSGRGMGLDVVNTAVSRLGGHVTVQTARGQGASFTLSVPL</sequence>
<organism evidence="8">
    <name type="scientific">hydrothermal vent metagenome</name>
    <dbReference type="NCBI Taxonomy" id="652676"/>
    <lineage>
        <taxon>unclassified sequences</taxon>
        <taxon>metagenomes</taxon>
        <taxon>ecological metagenomes</taxon>
    </lineage>
</organism>
<dbReference type="PANTHER" id="PTHR43395:SF8">
    <property type="entry name" value="HISTIDINE KINASE"/>
    <property type="match status" value="1"/>
</dbReference>
<accession>A0A3B0ZQJ3</accession>
<dbReference type="FunFam" id="3.30.565.10:FF:000016">
    <property type="entry name" value="Chemotaxis protein CheA, putative"/>
    <property type="match status" value="1"/>
</dbReference>
<dbReference type="PROSITE" id="PS50894">
    <property type="entry name" value="HPT"/>
    <property type="match status" value="1"/>
</dbReference>
<dbReference type="InterPro" id="IPR036890">
    <property type="entry name" value="HATPase_C_sf"/>
</dbReference>
<dbReference type="InterPro" id="IPR004358">
    <property type="entry name" value="Sig_transdc_His_kin-like_C"/>
</dbReference>
<dbReference type="GO" id="GO:0004673">
    <property type="term" value="F:protein histidine kinase activity"/>
    <property type="evidence" value="ECO:0007669"/>
    <property type="project" value="UniProtKB-EC"/>
</dbReference>
<dbReference type="PANTHER" id="PTHR43395">
    <property type="entry name" value="SENSOR HISTIDINE KINASE CHEA"/>
    <property type="match status" value="1"/>
</dbReference>
<dbReference type="SUPFAM" id="SSF47226">
    <property type="entry name" value="Histidine-containing phosphotransfer domain, HPT domain"/>
    <property type="match status" value="1"/>
</dbReference>
<evidence type="ECO:0000259" key="6">
    <source>
        <dbReference type="PROSITE" id="PS50109"/>
    </source>
</evidence>
<reference evidence="8" key="1">
    <citation type="submission" date="2018-06" db="EMBL/GenBank/DDBJ databases">
        <authorList>
            <person name="Zhirakovskaya E."/>
        </authorList>
    </citation>
    <scope>NUCLEOTIDE SEQUENCE</scope>
</reference>
<evidence type="ECO:0000259" key="7">
    <source>
        <dbReference type="PROSITE" id="PS50894"/>
    </source>
</evidence>
<evidence type="ECO:0000256" key="5">
    <source>
        <dbReference type="ARBA" id="ARBA00022777"/>
    </source>
</evidence>